<dbReference type="RefSeq" id="WP_245515625.1">
    <property type="nucleotide sequence ID" value="NZ_BSPM01000008.1"/>
</dbReference>
<feature type="transmembrane region" description="Helical" evidence="7">
    <location>
        <begin position="30"/>
        <end position="47"/>
    </location>
</feature>
<dbReference type="Proteomes" id="UP000294547">
    <property type="component" value="Unassembled WGS sequence"/>
</dbReference>
<evidence type="ECO:0000256" key="2">
    <source>
        <dbReference type="ARBA" id="ARBA00011006"/>
    </source>
</evidence>
<dbReference type="GO" id="GO:0022857">
    <property type="term" value="F:transmembrane transporter activity"/>
    <property type="evidence" value="ECO:0007669"/>
    <property type="project" value="InterPro"/>
</dbReference>
<dbReference type="GO" id="GO:0005886">
    <property type="term" value="C:plasma membrane"/>
    <property type="evidence" value="ECO:0007669"/>
    <property type="project" value="UniProtKB-SubCell"/>
</dbReference>
<dbReference type="PANTHER" id="PTHR33884">
    <property type="entry name" value="UPF0410 PROTEIN YMGE"/>
    <property type="match status" value="1"/>
</dbReference>
<evidence type="ECO:0000256" key="6">
    <source>
        <dbReference type="ARBA" id="ARBA00023136"/>
    </source>
</evidence>
<organism evidence="9 10">
    <name type="scientific">Oharaeibacter diazotrophicus</name>
    <dbReference type="NCBI Taxonomy" id="1920512"/>
    <lineage>
        <taxon>Bacteria</taxon>
        <taxon>Pseudomonadati</taxon>
        <taxon>Pseudomonadota</taxon>
        <taxon>Alphaproteobacteria</taxon>
        <taxon>Hyphomicrobiales</taxon>
        <taxon>Pleomorphomonadaceae</taxon>
        <taxon>Oharaeibacter</taxon>
    </lineage>
</organism>
<keyword evidence="3" id="KW-1003">Cell membrane</keyword>
<dbReference type="PANTHER" id="PTHR33884:SF3">
    <property type="entry name" value="UPF0410 PROTEIN YMGE"/>
    <property type="match status" value="1"/>
</dbReference>
<dbReference type="InterPro" id="IPR020846">
    <property type="entry name" value="MFS_dom"/>
</dbReference>
<evidence type="ECO:0000259" key="8">
    <source>
        <dbReference type="PROSITE" id="PS50850"/>
    </source>
</evidence>
<keyword evidence="4 7" id="KW-0812">Transmembrane</keyword>
<gene>
    <name evidence="9" type="ORF">EDD54_0749</name>
</gene>
<dbReference type="AlphaFoldDB" id="A0A4R6RL81"/>
<evidence type="ECO:0000256" key="5">
    <source>
        <dbReference type="ARBA" id="ARBA00022989"/>
    </source>
</evidence>
<dbReference type="InterPro" id="IPR007341">
    <property type="entry name" value="Transgly_assoc"/>
</dbReference>
<feature type="transmembrane region" description="Helical" evidence="7">
    <location>
        <begin position="6"/>
        <end position="23"/>
    </location>
</feature>
<evidence type="ECO:0000256" key="1">
    <source>
        <dbReference type="ARBA" id="ARBA00004651"/>
    </source>
</evidence>
<feature type="transmembrane region" description="Helical" evidence="7">
    <location>
        <begin position="59"/>
        <end position="79"/>
    </location>
</feature>
<evidence type="ECO:0000313" key="10">
    <source>
        <dbReference type="Proteomes" id="UP000294547"/>
    </source>
</evidence>
<comment type="similarity">
    <text evidence="2">Belongs to the UPF0410 family.</text>
</comment>
<feature type="domain" description="Major facilitator superfamily (MFS) profile" evidence="8">
    <location>
        <begin position="1"/>
        <end position="84"/>
    </location>
</feature>
<name>A0A4R6RL81_9HYPH</name>
<keyword evidence="5 7" id="KW-1133">Transmembrane helix</keyword>
<evidence type="ECO:0000256" key="3">
    <source>
        <dbReference type="ARBA" id="ARBA00022475"/>
    </source>
</evidence>
<keyword evidence="6 7" id="KW-0472">Membrane</keyword>
<sequence length="84" mass="8599">MQGVGLIGTIVIGMLAGWLAERFTRSDHGLLTNLVLGVVGAVVFGYVAGKFGVSTHGLVANLVAGVIGAVVLILGWRAIRGEGR</sequence>
<reference evidence="9 10" key="1">
    <citation type="submission" date="2019-03" db="EMBL/GenBank/DDBJ databases">
        <title>Genomic Encyclopedia of Type Strains, Phase IV (KMG-IV): sequencing the most valuable type-strain genomes for metagenomic binning, comparative biology and taxonomic classification.</title>
        <authorList>
            <person name="Goeker M."/>
        </authorList>
    </citation>
    <scope>NUCLEOTIDE SEQUENCE [LARGE SCALE GENOMIC DNA]</scope>
    <source>
        <strain evidence="9 10">DSM 102969</strain>
    </source>
</reference>
<proteinExistence type="inferred from homology"/>
<evidence type="ECO:0000313" key="9">
    <source>
        <dbReference type="EMBL" id="TDP86865.1"/>
    </source>
</evidence>
<comment type="caution">
    <text evidence="9">The sequence shown here is derived from an EMBL/GenBank/DDBJ whole genome shotgun (WGS) entry which is preliminary data.</text>
</comment>
<protein>
    <submittedName>
        <fullName evidence="9">Putative membrane protein YeaQ/YmgE (Transglycosylase-associated protein family)</fullName>
    </submittedName>
</protein>
<evidence type="ECO:0000256" key="7">
    <source>
        <dbReference type="SAM" id="Phobius"/>
    </source>
</evidence>
<dbReference type="PROSITE" id="PS50850">
    <property type="entry name" value="MFS"/>
    <property type="match status" value="1"/>
</dbReference>
<dbReference type="EMBL" id="SNXY01000006">
    <property type="protein sequence ID" value="TDP86865.1"/>
    <property type="molecule type" value="Genomic_DNA"/>
</dbReference>
<dbReference type="Pfam" id="PF04226">
    <property type="entry name" value="Transgly_assoc"/>
    <property type="match status" value="1"/>
</dbReference>
<comment type="subcellular location">
    <subcellularLocation>
        <location evidence="1">Cell membrane</location>
        <topology evidence="1">Multi-pass membrane protein</topology>
    </subcellularLocation>
</comment>
<accession>A0A4R6RL81</accession>
<keyword evidence="10" id="KW-1185">Reference proteome</keyword>
<evidence type="ECO:0000256" key="4">
    <source>
        <dbReference type="ARBA" id="ARBA00022692"/>
    </source>
</evidence>